<evidence type="ECO:0000313" key="8">
    <source>
        <dbReference type="Proteomes" id="UP000287756"/>
    </source>
</evidence>
<feature type="transmembrane region" description="Helical" evidence="6">
    <location>
        <begin position="35"/>
        <end position="58"/>
    </location>
</feature>
<sequence>MKRKYIYIPVFILLFTLFVVSMNNTAFEFNHLLSGIQWASLIPAAFLMASVPGANQILSLRNGLRKGATTAIIAVTGRFTAFALMVIAVSLGLHAILQTSTLIFTIIKWAGVLYLGWLGIKTILSSKKEYEDEQMSGSEKQGESRNAWHYAKQEFMVAAANPKALLLFTVFLPQFISSDTVAAGGQILVVGAVYILIEFICATIYATIGGKLKNIGLSGRVKQNLDRITGGIMIALALWLSTTKSEAP</sequence>
<feature type="transmembrane region" description="Helical" evidence="6">
    <location>
        <begin position="155"/>
        <end position="176"/>
    </location>
</feature>
<evidence type="ECO:0000256" key="3">
    <source>
        <dbReference type="ARBA" id="ARBA00022692"/>
    </source>
</evidence>
<dbReference type="OrthoDB" id="9784202at2"/>
<evidence type="ECO:0000256" key="5">
    <source>
        <dbReference type="ARBA" id="ARBA00023136"/>
    </source>
</evidence>
<feature type="transmembrane region" description="Helical" evidence="6">
    <location>
        <begin position="5"/>
        <end position="23"/>
    </location>
</feature>
<keyword evidence="5 6" id="KW-0472">Membrane</keyword>
<keyword evidence="2" id="KW-1003">Cell membrane</keyword>
<evidence type="ECO:0000256" key="4">
    <source>
        <dbReference type="ARBA" id="ARBA00022989"/>
    </source>
</evidence>
<dbReference type="GO" id="GO:0015171">
    <property type="term" value="F:amino acid transmembrane transporter activity"/>
    <property type="evidence" value="ECO:0007669"/>
    <property type="project" value="TreeGrafter"/>
</dbReference>
<gene>
    <name evidence="7" type="ORF">HLI_13115</name>
</gene>
<protein>
    <submittedName>
        <fullName evidence="7">LysE family translocator</fullName>
    </submittedName>
</protein>
<accession>A0A410ME98</accession>
<dbReference type="GO" id="GO:0005886">
    <property type="term" value="C:plasma membrane"/>
    <property type="evidence" value="ECO:0007669"/>
    <property type="project" value="UniProtKB-SubCell"/>
</dbReference>
<dbReference type="Proteomes" id="UP000287756">
    <property type="component" value="Chromosome"/>
</dbReference>
<feature type="transmembrane region" description="Helical" evidence="6">
    <location>
        <begin position="102"/>
        <end position="120"/>
    </location>
</feature>
<dbReference type="PANTHER" id="PTHR30086">
    <property type="entry name" value="ARGININE EXPORTER PROTEIN ARGO"/>
    <property type="match status" value="1"/>
</dbReference>
<dbReference type="AlphaFoldDB" id="A0A410ME98"/>
<keyword evidence="4 6" id="KW-1133">Transmembrane helix</keyword>
<dbReference type="EMBL" id="CP026118">
    <property type="protein sequence ID" value="QAS53062.1"/>
    <property type="molecule type" value="Genomic_DNA"/>
</dbReference>
<proteinExistence type="predicted"/>
<evidence type="ECO:0000313" key="7">
    <source>
        <dbReference type="EMBL" id="QAS53062.1"/>
    </source>
</evidence>
<evidence type="ECO:0000256" key="2">
    <source>
        <dbReference type="ARBA" id="ARBA00022475"/>
    </source>
</evidence>
<dbReference type="Pfam" id="PF01810">
    <property type="entry name" value="LysE"/>
    <property type="match status" value="1"/>
</dbReference>
<dbReference type="PANTHER" id="PTHR30086:SF20">
    <property type="entry name" value="ARGININE EXPORTER PROTEIN ARGO-RELATED"/>
    <property type="match status" value="1"/>
</dbReference>
<keyword evidence="3 6" id="KW-0812">Transmembrane</keyword>
<comment type="subcellular location">
    <subcellularLocation>
        <location evidence="1">Cell membrane</location>
        <topology evidence="1">Multi-pass membrane protein</topology>
    </subcellularLocation>
</comment>
<dbReference type="KEGG" id="hli:HLI_13115"/>
<dbReference type="PIRSF" id="PIRSF006324">
    <property type="entry name" value="LeuE"/>
    <property type="match status" value="1"/>
</dbReference>
<reference evidence="7 8" key="1">
    <citation type="submission" date="2018-01" db="EMBL/GenBank/DDBJ databases">
        <title>The whole genome sequencing and assembly of Halobacillus litoralis ERB031 strain.</title>
        <authorList>
            <person name="Lee S.-J."/>
            <person name="Park M.-K."/>
            <person name="Kim J.-Y."/>
            <person name="Lee Y.-J."/>
            <person name="Yi H."/>
            <person name="Bahn Y.-S."/>
            <person name="Kim J.F."/>
            <person name="Lee D.-W."/>
        </authorList>
    </citation>
    <scope>NUCLEOTIDE SEQUENCE [LARGE SCALE GENOMIC DNA]</scope>
    <source>
        <strain evidence="7 8">ERB 031</strain>
    </source>
</reference>
<dbReference type="InterPro" id="IPR001123">
    <property type="entry name" value="LeuE-type"/>
</dbReference>
<evidence type="ECO:0000256" key="1">
    <source>
        <dbReference type="ARBA" id="ARBA00004651"/>
    </source>
</evidence>
<dbReference type="RefSeq" id="WP_128525340.1">
    <property type="nucleotide sequence ID" value="NZ_CP026118.1"/>
</dbReference>
<feature type="transmembrane region" description="Helical" evidence="6">
    <location>
        <begin position="182"/>
        <end position="205"/>
    </location>
</feature>
<feature type="transmembrane region" description="Helical" evidence="6">
    <location>
        <begin position="70"/>
        <end position="96"/>
    </location>
</feature>
<organism evidence="7 8">
    <name type="scientific">Halobacillus litoralis</name>
    <dbReference type="NCBI Taxonomy" id="45668"/>
    <lineage>
        <taxon>Bacteria</taxon>
        <taxon>Bacillati</taxon>
        <taxon>Bacillota</taxon>
        <taxon>Bacilli</taxon>
        <taxon>Bacillales</taxon>
        <taxon>Bacillaceae</taxon>
        <taxon>Halobacillus</taxon>
    </lineage>
</organism>
<name>A0A410ME98_9BACI</name>
<evidence type="ECO:0000256" key="6">
    <source>
        <dbReference type="SAM" id="Phobius"/>
    </source>
</evidence>